<evidence type="ECO:0000256" key="2">
    <source>
        <dbReference type="ARBA" id="ARBA00022679"/>
    </source>
</evidence>
<keyword evidence="7 8" id="KW-0501">Molybdenum cofactor biosynthesis</keyword>
<reference evidence="10 11" key="2">
    <citation type="submission" date="2024-06" db="EMBL/GenBank/DDBJ databases">
        <title>Thioclava kandeliae sp. nov. from a rhizosphere soil sample of Kandelia candel in a mangrove.</title>
        <authorList>
            <person name="Mu T."/>
        </authorList>
    </citation>
    <scope>NUCLEOTIDE SEQUENCE [LARGE SCALE GENOMIC DNA]</scope>
    <source>
        <strain evidence="10 11">CPCC 100088</strain>
    </source>
</reference>
<feature type="binding site" evidence="8">
    <location>
        <position position="21"/>
    </location>
    <ligand>
        <name>GTP</name>
        <dbReference type="ChEBI" id="CHEBI:37565"/>
    </ligand>
</feature>
<keyword evidence="5 8" id="KW-0460">Magnesium</keyword>
<keyword evidence="4 8" id="KW-0547">Nucleotide-binding</keyword>
<evidence type="ECO:0000313" key="10">
    <source>
        <dbReference type="EMBL" id="MER5170740.1"/>
    </source>
</evidence>
<evidence type="ECO:0000256" key="5">
    <source>
        <dbReference type="ARBA" id="ARBA00022842"/>
    </source>
</evidence>
<feature type="domain" description="MobA-like NTP transferase" evidence="9">
    <location>
        <begin position="5"/>
        <end position="157"/>
    </location>
</feature>
<sequence>MGYFGLILAGGEGRRLGGVDKALVPLGGQPLLAHVMARFAPQVERVAISANGDGARFAPWSQGCPVLPDPPAHLHEGPLAGILAGLDWAQAQGAQGVVTVAVDTPFLPHDLAARLAGEGPALAMSSERRHPTFAAWPVGLRDEVAQALRAGERRLGRPLQGARAVVFEAPPDPFFNINTPEDLALAAGRAVR</sequence>
<reference evidence="10 11" key="1">
    <citation type="submission" date="2024-01" db="EMBL/GenBank/DDBJ databases">
        <authorList>
            <person name="Deng Y."/>
            <person name="Su J."/>
        </authorList>
    </citation>
    <scope>NUCLEOTIDE SEQUENCE [LARGE SCALE GENOMIC DNA]</scope>
    <source>
        <strain evidence="10 11">CPCC 100088</strain>
    </source>
</reference>
<dbReference type="GO" id="GO:0061603">
    <property type="term" value="F:molybdenum cofactor guanylyltransferase activity"/>
    <property type="evidence" value="ECO:0007669"/>
    <property type="project" value="UniProtKB-EC"/>
</dbReference>
<evidence type="ECO:0000256" key="3">
    <source>
        <dbReference type="ARBA" id="ARBA00022723"/>
    </source>
</evidence>
<comment type="caution">
    <text evidence="8">Lacks conserved residue(s) required for the propagation of feature annotation.</text>
</comment>
<comment type="subunit">
    <text evidence="8">Monomer.</text>
</comment>
<evidence type="ECO:0000256" key="7">
    <source>
        <dbReference type="ARBA" id="ARBA00023150"/>
    </source>
</evidence>
<keyword evidence="2 8" id="KW-0808">Transferase</keyword>
<evidence type="ECO:0000256" key="1">
    <source>
        <dbReference type="ARBA" id="ARBA00022490"/>
    </source>
</evidence>
<feature type="binding site" evidence="8">
    <location>
        <position position="69"/>
    </location>
    <ligand>
        <name>GTP</name>
        <dbReference type="ChEBI" id="CHEBI:37565"/>
    </ligand>
</feature>
<dbReference type="CDD" id="cd02503">
    <property type="entry name" value="MobA"/>
    <property type="match status" value="1"/>
</dbReference>
<dbReference type="InterPro" id="IPR013482">
    <property type="entry name" value="Molybde_CF_guanTrfase"/>
</dbReference>
<dbReference type="Pfam" id="PF12804">
    <property type="entry name" value="NTP_transf_3"/>
    <property type="match status" value="1"/>
</dbReference>
<evidence type="ECO:0000313" key="11">
    <source>
        <dbReference type="Proteomes" id="UP001438953"/>
    </source>
</evidence>
<dbReference type="InterPro" id="IPR029044">
    <property type="entry name" value="Nucleotide-diphossugar_trans"/>
</dbReference>
<accession>A0ABV1SCU6</accession>
<comment type="function">
    <text evidence="8">Transfers a GMP moiety from GTP to Mo-molybdopterin (Mo-MPT) cofactor (Moco or molybdenum cofactor) to form Mo-molybdopterin guanine dinucleotide (Mo-MGD) cofactor.</text>
</comment>
<evidence type="ECO:0000259" key="9">
    <source>
        <dbReference type="Pfam" id="PF12804"/>
    </source>
</evidence>
<feature type="binding site" evidence="8">
    <location>
        <position position="103"/>
    </location>
    <ligand>
        <name>Mg(2+)</name>
        <dbReference type="ChEBI" id="CHEBI:18420"/>
    </ligand>
</feature>
<keyword evidence="10" id="KW-0548">Nucleotidyltransferase</keyword>
<dbReference type="HAMAP" id="MF_00316">
    <property type="entry name" value="MobA"/>
    <property type="match status" value="1"/>
</dbReference>
<dbReference type="NCBIfam" id="TIGR02665">
    <property type="entry name" value="molyb_mobA"/>
    <property type="match status" value="1"/>
</dbReference>
<dbReference type="RefSeq" id="WP_350934764.1">
    <property type="nucleotide sequence ID" value="NZ_JAYWLC010000002.1"/>
</dbReference>
<keyword evidence="3 8" id="KW-0479">Metal-binding</keyword>
<evidence type="ECO:0000256" key="8">
    <source>
        <dbReference type="HAMAP-Rule" id="MF_00316"/>
    </source>
</evidence>
<comment type="catalytic activity">
    <reaction evidence="8">
        <text>Mo-molybdopterin + GTP + H(+) = Mo-molybdopterin guanine dinucleotide + diphosphate</text>
        <dbReference type="Rhea" id="RHEA:34243"/>
        <dbReference type="ChEBI" id="CHEBI:15378"/>
        <dbReference type="ChEBI" id="CHEBI:33019"/>
        <dbReference type="ChEBI" id="CHEBI:37565"/>
        <dbReference type="ChEBI" id="CHEBI:71302"/>
        <dbReference type="ChEBI" id="CHEBI:71310"/>
        <dbReference type="EC" id="2.7.7.77"/>
    </reaction>
</comment>
<gene>
    <name evidence="8 10" type="primary">mobA</name>
    <name evidence="10" type="ORF">VSX56_03045</name>
</gene>
<protein>
    <recommendedName>
        <fullName evidence="8">Molybdenum cofactor guanylyltransferase</fullName>
        <shortName evidence="8">MoCo guanylyltransferase</shortName>
        <ecNumber evidence="8">2.7.7.77</ecNumber>
    </recommendedName>
    <alternativeName>
        <fullName evidence="8">GTP:molybdopterin guanylyltransferase</fullName>
    </alternativeName>
    <alternativeName>
        <fullName evidence="8">Mo-MPT guanylyltransferase</fullName>
    </alternativeName>
    <alternativeName>
        <fullName evidence="8">Molybdopterin guanylyltransferase</fullName>
    </alternativeName>
    <alternativeName>
        <fullName evidence="8">Molybdopterin-guanine dinucleotide synthase</fullName>
        <shortName evidence="8">MGD synthase</shortName>
    </alternativeName>
</protein>
<dbReference type="SUPFAM" id="SSF53448">
    <property type="entry name" value="Nucleotide-diphospho-sugar transferases"/>
    <property type="match status" value="1"/>
</dbReference>
<keyword evidence="11" id="KW-1185">Reference proteome</keyword>
<dbReference type="PANTHER" id="PTHR19136">
    <property type="entry name" value="MOLYBDENUM COFACTOR GUANYLYLTRANSFERASE"/>
    <property type="match status" value="1"/>
</dbReference>
<evidence type="ECO:0000256" key="4">
    <source>
        <dbReference type="ARBA" id="ARBA00022741"/>
    </source>
</evidence>
<feature type="binding site" evidence="8">
    <location>
        <position position="103"/>
    </location>
    <ligand>
        <name>GTP</name>
        <dbReference type="ChEBI" id="CHEBI:37565"/>
    </ligand>
</feature>
<keyword evidence="1 8" id="KW-0963">Cytoplasm</keyword>
<dbReference type="PANTHER" id="PTHR19136:SF81">
    <property type="entry name" value="MOLYBDENUM COFACTOR GUANYLYLTRANSFERASE"/>
    <property type="match status" value="1"/>
</dbReference>
<evidence type="ECO:0000256" key="6">
    <source>
        <dbReference type="ARBA" id="ARBA00023134"/>
    </source>
</evidence>
<comment type="cofactor">
    <cofactor evidence="8">
        <name>Mg(2+)</name>
        <dbReference type="ChEBI" id="CHEBI:18420"/>
    </cofactor>
</comment>
<comment type="subcellular location">
    <subcellularLocation>
        <location evidence="8">Cytoplasm</location>
    </subcellularLocation>
</comment>
<comment type="similarity">
    <text evidence="8">Belongs to the MobA family.</text>
</comment>
<dbReference type="Proteomes" id="UP001438953">
    <property type="component" value="Unassembled WGS sequence"/>
</dbReference>
<comment type="caution">
    <text evidence="10">The sequence shown here is derived from an EMBL/GenBank/DDBJ whole genome shotgun (WGS) entry which is preliminary data.</text>
</comment>
<proteinExistence type="inferred from homology"/>
<name>A0ABV1SCU6_9RHOB</name>
<keyword evidence="6 8" id="KW-0342">GTP-binding</keyword>
<comment type="domain">
    <text evidence="8">The N-terminal domain determines nucleotide recognition and specific binding, while the C-terminal domain determines the specific binding to the target protein.</text>
</comment>
<organism evidence="10 11">
    <name type="scientific">Thioclava kandeliae</name>
    <dbReference type="NCBI Taxonomy" id="3070818"/>
    <lineage>
        <taxon>Bacteria</taxon>
        <taxon>Pseudomonadati</taxon>
        <taxon>Pseudomonadota</taxon>
        <taxon>Alphaproteobacteria</taxon>
        <taxon>Rhodobacterales</taxon>
        <taxon>Paracoccaceae</taxon>
        <taxon>Thioclava</taxon>
    </lineage>
</organism>
<dbReference type="EC" id="2.7.7.77" evidence="8"/>
<dbReference type="InterPro" id="IPR025877">
    <property type="entry name" value="MobA-like_NTP_Trfase"/>
</dbReference>
<feature type="binding site" evidence="8">
    <location>
        <begin position="8"/>
        <end position="10"/>
    </location>
    <ligand>
        <name>GTP</name>
        <dbReference type="ChEBI" id="CHEBI:37565"/>
    </ligand>
</feature>
<dbReference type="EMBL" id="JAYWLC010000002">
    <property type="protein sequence ID" value="MER5170740.1"/>
    <property type="molecule type" value="Genomic_DNA"/>
</dbReference>
<dbReference type="Gene3D" id="3.90.550.10">
    <property type="entry name" value="Spore Coat Polysaccharide Biosynthesis Protein SpsA, Chain A"/>
    <property type="match status" value="1"/>
</dbReference>